<organism evidence="1 2">
    <name type="scientific">Rhizopogon vesiculosus</name>
    <dbReference type="NCBI Taxonomy" id="180088"/>
    <lineage>
        <taxon>Eukaryota</taxon>
        <taxon>Fungi</taxon>
        <taxon>Dikarya</taxon>
        <taxon>Basidiomycota</taxon>
        <taxon>Agaricomycotina</taxon>
        <taxon>Agaricomycetes</taxon>
        <taxon>Agaricomycetidae</taxon>
        <taxon>Boletales</taxon>
        <taxon>Suillineae</taxon>
        <taxon>Rhizopogonaceae</taxon>
        <taxon>Rhizopogon</taxon>
    </lineage>
</organism>
<dbReference type="OrthoDB" id="2652344at2759"/>
<sequence length="204" mass="22635">MTTVLQFLDIILAPWEPLLDGAGESYLWFFCCGSLVNNSASFAALRRAVVCHKLTATFAFNAIKFQPSFTSALLLAFTDQVLVERRPLLSAVENMLAHSQKLGRHTDIFVLTVSQGGALRASKYVWTHRDFRPWGGFLPIQCPRCGYADAWRSAYVETDKAYSFECCNDSCSQSYIFSQPPGARMLTAGKARGSGWMEVPLSIA</sequence>
<comment type="caution">
    <text evidence="1">The sequence shown here is derived from an EMBL/GenBank/DDBJ whole genome shotgun (WGS) entry which is preliminary data.</text>
</comment>
<proteinExistence type="predicted"/>
<dbReference type="EMBL" id="LVVM01002661">
    <property type="protein sequence ID" value="OJA16316.1"/>
    <property type="molecule type" value="Genomic_DNA"/>
</dbReference>
<evidence type="ECO:0000313" key="2">
    <source>
        <dbReference type="Proteomes" id="UP000183567"/>
    </source>
</evidence>
<gene>
    <name evidence="1" type="ORF">AZE42_13662</name>
</gene>
<evidence type="ECO:0000313" key="1">
    <source>
        <dbReference type="EMBL" id="OJA16316.1"/>
    </source>
</evidence>
<dbReference type="Proteomes" id="UP000183567">
    <property type="component" value="Unassembled WGS sequence"/>
</dbReference>
<protein>
    <submittedName>
        <fullName evidence="1">Uncharacterized protein</fullName>
    </submittedName>
</protein>
<dbReference type="STRING" id="180088.A0A1J8QXE0"/>
<reference evidence="1 2" key="1">
    <citation type="submission" date="2016-03" db="EMBL/GenBank/DDBJ databases">
        <title>Comparative genomics of the ectomycorrhizal sister species Rhizopogon vinicolor and Rhizopogon vesiculosus (Basidiomycota: Boletales) reveals a divergence of the mating type B locus.</title>
        <authorList>
            <person name="Mujic A.B."/>
            <person name="Kuo A."/>
            <person name="Tritt A."/>
            <person name="Lipzen A."/>
            <person name="Chen C."/>
            <person name="Johnson J."/>
            <person name="Sharma A."/>
            <person name="Barry K."/>
            <person name="Grigoriev I.V."/>
            <person name="Spatafora J.W."/>
        </authorList>
    </citation>
    <scope>NUCLEOTIDE SEQUENCE [LARGE SCALE GENOMIC DNA]</scope>
    <source>
        <strain evidence="1 2">AM-OR11-056</strain>
    </source>
</reference>
<dbReference type="AlphaFoldDB" id="A0A1J8QXE0"/>
<name>A0A1J8QXE0_9AGAM</name>
<accession>A0A1J8QXE0</accession>
<keyword evidence="2" id="KW-1185">Reference proteome</keyword>